<feature type="transmembrane region" description="Helical" evidence="2">
    <location>
        <begin position="216"/>
        <end position="239"/>
    </location>
</feature>
<evidence type="ECO:0000313" key="3">
    <source>
        <dbReference type="EMBL" id="CAF0836626.1"/>
    </source>
</evidence>
<comment type="caution">
    <text evidence="4">The sequence shown here is derived from an EMBL/GenBank/DDBJ whole genome shotgun (WGS) entry which is preliminary data.</text>
</comment>
<dbReference type="EMBL" id="CAJNOK010001932">
    <property type="protein sequence ID" value="CAF0836626.1"/>
    <property type="molecule type" value="Genomic_DNA"/>
</dbReference>
<name>A0A814JDT5_9BILA</name>
<feature type="region of interest" description="Disordered" evidence="1">
    <location>
        <begin position="251"/>
        <end position="281"/>
    </location>
</feature>
<keyword evidence="7" id="KW-1185">Reference proteome</keyword>
<evidence type="ECO:0000313" key="4">
    <source>
        <dbReference type="EMBL" id="CAF1034538.1"/>
    </source>
</evidence>
<evidence type="ECO:0000313" key="7">
    <source>
        <dbReference type="Proteomes" id="UP000663829"/>
    </source>
</evidence>
<dbReference type="EMBL" id="CAJOBA010001932">
    <property type="protein sequence ID" value="CAF3621459.1"/>
    <property type="molecule type" value="Genomic_DNA"/>
</dbReference>
<dbReference type="Proteomes" id="UP000681722">
    <property type="component" value="Unassembled WGS sequence"/>
</dbReference>
<sequence length="281" mass="32310">MYPNQRQHEPAIRYNANQASLGYVQQQQYPTISQQQQYPIHSQQQQYPIHSQQQQYPIHSQQQQYPIHTQQQQLGYYPPPPISTGQGQFVAPPPPPFIQQQGFWHSQSWTSRWPIFPSTILAVVQSILSVSILACEIASIGRYFTYYTGLWGLIFFDGTWISLSTHARRKTRVTATIAFVWNFLSFIMSCVLLDQASKANNRYSAAVPQLQIANGVFFLITTLVYMTLYIVFNIIVFLADRRMENNNKQQFTSLPTDVSSDTKFTPPQPPPLYSAAESEQF</sequence>
<feature type="transmembrane region" description="Helical" evidence="2">
    <location>
        <begin position="146"/>
        <end position="163"/>
    </location>
</feature>
<feature type="transmembrane region" description="Helical" evidence="2">
    <location>
        <begin position="115"/>
        <end position="140"/>
    </location>
</feature>
<keyword evidence="2" id="KW-0812">Transmembrane</keyword>
<dbReference type="AlphaFoldDB" id="A0A814JDT5"/>
<accession>A0A814JDT5</accession>
<reference evidence="4" key="1">
    <citation type="submission" date="2021-02" db="EMBL/GenBank/DDBJ databases">
        <authorList>
            <person name="Nowell W R."/>
        </authorList>
    </citation>
    <scope>NUCLEOTIDE SEQUENCE</scope>
</reference>
<feature type="compositionally biased region" description="Polar residues" evidence="1">
    <location>
        <begin position="251"/>
        <end position="265"/>
    </location>
</feature>
<evidence type="ECO:0000256" key="2">
    <source>
        <dbReference type="SAM" id="Phobius"/>
    </source>
</evidence>
<feature type="transmembrane region" description="Helical" evidence="2">
    <location>
        <begin position="175"/>
        <end position="196"/>
    </location>
</feature>
<evidence type="ECO:0000256" key="1">
    <source>
        <dbReference type="SAM" id="MobiDB-lite"/>
    </source>
</evidence>
<keyword evidence="2" id="KW-1133">Transmembrane helix</keyword>
<organism evidence="4 7">
    <name type="scientific">Didymodactylos carnosus</name>
    <dbReference type="NCBI Taxonomy" id="1234261"/>
    <lineage>
        <taxon>Eukaryota</taxon>
        <taxon>Metazoa</taxon>
        <taxon>Spiralia</taxon>
        <taxon>Gnathifera</taxon>
        <taxon>Rotifera</taxon>
        <taxon>Eurotatoria</taxon>
        <taxon>Bdelloidea</taxon>
        <taxon>Philodinida</taxon>
        <taxon>Philodinidae</taxon>
        <taxon>Didymodactylos</taxon>
    </lineage>
</organism>
<dbReference type="Proteomes" id="UP000677228">
    <property type="component" value="Unassembled WGS sequence"/>
</dbReference>
<evidence type="ECO:0000313" key="6">
    <source>
        <dbReference type="EMBL" id="CAF3805213.1"/>
    </source>
</evidence>
<dbReference type="EMBL" id="CAJNOQ010003892">
    <property type="protein sequence ID" value="CAF1034538.1"/>
    <property type="molecule type" value="Genomic_DNA"/>
</dbReference>
<evidence type="ECO:0000313" key="5">
    <source>
        <dbReference type="EMBL" id="CAF3621459.1"/>
    </source>
</evidence>
<protein>
    <submittedName>
        <fullName evidence="4">Uncharacterized protein</fullName>
    </submittedName>
</protein>
<dbReference type="Proteomes" id="UP000682733">
    <property type="component" value="Unassembled WGS sequence"/>
</dbReference>
<gene>
    <name evidence="4" type="ORF">GPM918_LOCUS15455</name>
    <name evidence="3" type="ORF">OVA965_LOCUS6425</name>
    <name evidence="6" type="ORF">SRO942_LOCUS15455</name>
    <name evidence="5" type="ORF">TMI583_LOCUS6421</name>
</gene>
<keyword evidence="2" id="KW-0472">Membrane</keyword>
<dbReference type="Proteomes" id="UP000663829">
    <property type="component" value="Unassembled WGS sequence"/>
</dbReference>
<dbReference type="EMBL" id="CAJOBC010003892">
    <property type="protein sequence ID" value="CAF3805213.1"/>
    <property type="molecule type" value="Genomic_DNA"/>
</dbReference>
<proteinExistence type="predicted"/>